<comment type="subcellular location">
    <subcellularLocation>
        <location evidence="1">Secreted</location>
        <location evidence="1">Extracellular space</location>
        <location evidence="1">Extracellular matrix</location>
    </subcellularLocation>
</comment>
<feature type="compositionally biased region" description="Basic and acidic residues" evidence="9">
    <location>
        <begin position="674"/>
        <end position="698"/>
    </location>
</feature>
<dbReference type="PROSITE" id="PS51132">
    <property type="entry name" value="OLF"/>
    <property type="match status" value="1"/>
</dbReference>
<dbReference type="InterPro" id="IPR003112">
    <property type="entry name" value="Olfac-like_dom"/>
</dbReference>
<feature type="compositionally biased region" description="Low complexity" evidence="9">
    <location>
        <begin position="929"/>
        <end position="947"/>
    </location>
</feature>
<evidence type="ECO:0000256" key="10">
    <source>
        <dbReference type="SAM" id="SignalP"/>
    </source>
</evidence>
<dbReference type="SMART" id="SM00038">
    <property type="entry name" value="COLFI"/>
    <property type="match status" value="1"/>
</dbReference>
<dbReference type="Proteomes" id="UP000030759">
    <property type="component" value="Unassembled WGS sequence"/>
</dbReference>
<organism evidence="12 13">
    <name type="scientific">Cricetulus griseus</name>
    <name type="common">Chinese hamster</name>
    <name type="synonym">Cricetulus barabensis griseus</name>
    <dbReference type="NCBI Taxonomy" id="10029"/>
    <lineage>
        <taxon>Eukaryota</taxon>
        <taxon>Metazoa</taxon>
        <taxon>Chordata</taxon>
        <taxon>Craniata</taxon>
        <taxon>Vertebrata</taxon>
        <taxon>Euteleostomi</taxon>
        <taxon>Mammalia</taxon>
        <taxon>Eutheria</taxon>
        <taxon>Euarchontoglires</taxon>
        <taxon>Glires</taxon>
        <taxon>Rodentia</taxon>
        <taxon>Myomorpha</taxon>
        <taxon>Muroidea</taxon>
        <taxon>Cricetidae</taxon>
        <taxon>Cricetinae</taxon>
        <taxon>Cricetulus</taxon>
    </lineage>
</organism>
<dbReference type="Gene3D" id="2.60.120.1000">
    <property type="match status" value="1"/>
</dbReference>
<feature type="compositionally biased region" description="Low complexity" evidence="9">
    <location>
        <begin position="490"/>
        <end position="503"/>
    </location>
</feature>
<feature type="region of interest" description="Disordered" evidence="9">
    <location>
        <begin position="388"/>
        <end position="432"/>
    </location>
</feature>
<feature type="compositionally biased region" description="Low complexity" evidence="9">
    <location>
        <begin position="1166"/>
        <end position="1175"/>
    </location>
</feature>
<feature type="compositionally biased region" description="Low complexity" evidence="9">
    <location>
        <begin position="718"/>
        <end position="742"/>
    </location>
</feature>
<feature type="region of interest" description="Disordered" evidence="9">
    <location>
        <begin position="477"/>
        <end position="1189"/>
    </location>
</feature>
<dbReference type="PANTHER" id="PTHR24023:SF1112">
    <property type="entry name" value="COL_CUTICLE_N DOMAIN-CONTAINING PROTEIN-RELATED"/>
    <property type="match status" value="1"/>
</dbReference>
<dbReference type="PANTHER" id="PTHR24023">
    <property type="entry name" value="COLLAGEN ALPHA"/>
    <property type="match status" value="1"/>
</dbReference>
<feature type="disulfide bond" evidence="7">
    <location>
        <begin position="1467"/>
        <end position="1649"/>
    </location>
</feature>
<feature type="domain" description="Olfactomedin-like" evidence="11">
    <location>
        <begin position="1466"/>
        <end position="1718"/>
    </location>
</feature>
<feature type="compositionally biased region" description="Low complexity" evidence="9">
    <location>
        <begin position="1073"/>
        <end position="1084"/>
    </location>
</feature>
<gene>
    <name evidence="12" type="ORF">H671_4g11572</name>
</gene>
<dbReference type="InterPro" id="IPR008160">
    <property type="entry name" value="Collagen"/>
</dbReference>
<evidence type="ECO:0000256" key="3">
    <source>
        <dbReference type="ARBA" id="ARBA00022530"/>
    </source>
</evidence>
<feature type="compositionally biased region" description="Low complexity" evidence="9">
    <location>
        <begin position="643"/>
        <end position="662"/>
    </location>
</feature>
<dbReference type="SMART" id="SM00284">
    <property type="entry name" value="OLF"/>
    <property type="match status" value="1"/>
</dbReference>
<evidence type="ECO:0000256" key="5">
    <source>
        <dbReference type="ARBA" id="ARBA00022737"/>
    </source>
</evidence>
<feature type="signal peptide" evidence="10">
    <location>
        <begin position="1"/>
        <end position="29"/>
    </location>
</feature>
<feature type="coiled-coil region" evidence="8">
    <location>
        <begin position="1418"/>
        <end position="1464"/>
    </location>
</feature>
<accession>A0A061I512</accession>
<keyword evidence="3" id="KW-0272">Extracellular matrix</keyword>
<dbReference type="GO" id="GO:0005581">
    <property type="term" value="C:collagen trimer"/>
    <property type="evidence" value="ECO:0007669"/>
    <property type="project" value="UniProtKB-KW"/>
</dbReference>
<dbReference type="InterPro" id="IPR050149">
    <property type="entry name" value="Collagen_superfamily"/>
</dbReference>
<feature type="compositionally biased region" description="Low complexity" evidence="9">
    <location>
        <begin position="988"/>
        <end position="1004"/>
    </location>
</feature>
<protein>
    <submittedName>
        <fullName evidence="12">Collagen alpha-3(V) chain-like protein</fullName>
    </submittedName>
</protein>
<keyword evidence="2" id="KW-0964">Secreted</keyword>
<feature type="compositionally biased region" description="Low complexity" evidence="9">
    <location>
        <begin position="599"/>
        <end position="617"/>
    </location>
</feature>
<dbReference type="InterPro" id="IPR048287">
    <property type="entry name" value="TSPN-like_N"/>
</dbReference>
<name>A0A061I512_CRIGR</name>
<dbReference type="InterPro" id="IPR000885">
    <property type="entry name" value="Fib_collagen_C"/>
</dbReference>
<feature type="compositionally biased region" description="Low complexity" evidence="9">
    <location>
        <begin position="415"/>
        <end position="430"/>
    </location>
</feature>
<evidence type="ECO:0000256" key="8">
    <source>
        <dbReference type="SAM" id="Coils"/>
    </source>
</evidence>
<sequence length="1726" mass="177710">MRSCRRLNQPRAGLCLLLASLQLVSWTLAAEPVDVLKALGVHKGHAGVAEVPGSCPQRIPQGDRAFRVGKSSLLSVPTLQLFPDGHFPENFSVLFTVRGQPANRSVLLSIYDEKGVQQLGLALGPALGLLGESFSPLPKQVNLMDGRWHRVAVSVSGEKVTLVTDCDPQPPMFGQGPRFISTAGLTMMGIQDSREETFEGDIQELLLIPDPQAAFQACELYLPGCETPDPTTTGAPKGEPEKNTPRRKGKGKKKGRGRKGKGRKKKNKETSRLSPTPGASENQTFLHTPEAEKPIPHQPPTLTPLAVTTTVTIERNATVLQQGFDSDTEAELRTPESEATEEEEEAGGPTMRPKFRAAEQPIQTEFQIFPGAGEKGAKGEPATIEQGQQFEGPAGAPGPRGISGPSGPPGPPGFPGDRGLPGPAGLPGIPGVDGVRGLPGTVIMMPFHLASSSSSKGPPVSFQQAQAQAILQQAQLSMKGPPGPVGLTGRPGPVGLPGYPGLKGESGEVGPQGPRGLQGPPGPPGREGKTGRAGADGARGLPGDTGPKGDRGFDGLPGLPGEKGQRGDFGHVGQPGPPGEDGEKGLQGPPGPTGQAGEPGPRGLIGPRGLPGPLGRPGVTGSDGAPGAKGNVGPPGEPGPPGQQGNHGSQGIPGPQGPIGTPGEKGTSGNRGLQGEKGERGEDGFPGFKGDEGPKGDRGNPGLPGPRGEDGPEGQKGPEGLAGDEGPPGAAGEKGKLGVPGLPGYPGRPGPKGSTGFPGPLGPLGEKGKRGKAGQPGEEGERGVPGTRGDRGQPGATGQPGPKGDVGQNGSPGAPGEKGLPGLQGPPGFPGPKGPPGPQGKDGIPGHPGQRGELGFQGQTGPPGPAGVLGPQGKVGDVGPLGERGPPGPPGPPGEQGLPGMEGKEGAKGELGPLGSPGKEGPPGPMGFPGPQGAPGDPGSPGERGPVGPSGGIGLPGQSGGQGPIGPAGEKGSPGERGAPGPTGKDGIPGLPGLQGPPGAAGPSGEEGDKGEVGMPGHKGSKGDKGDSGPPGPTGIRGPAGHPGLPGADGAQGRRGPPGLFGQKGDDGVRGFVGVIGPPGLQGLPGPPGEKGEVGDVGSMGPHGAPGPRGPPGPSGSEGPPGLPGGVGQPGAVGEKGEPGDTGAAGPPGVPGTPGPKGEIGEKGDSGPSGAAGPPGKKGPPGEDGSKGSMVKLASWSKEKPGDWYSTFRRGKKFSYVDADGSPVSVVQLTFLKLLSAAAHQRFTYSCQNSVAWLDEAAGDHRRSIRFRGTSWEELSFNQTTAATVKVSHDGCRTLFQSPEEGWQLYTSAQAPDGKCICTAVIPAQSTCARDGRSRELRQLMEKVQNVSQSMEVLELRTYRDLQYVRSMETLMRSLDARLRAADGSVSAKSFQELKDRMTELLPLSSVLEQYKADTRTIVRLREEVRNLSGNLAAIQEEMGAYGYEDLQQRVMALEARLHACAQKLGCGKLTGVSNPITIRAMGSRFGSWMTDTMAPSADSRVWYMDGYYKGRRVLEFRTLGDFIKGQNFIQHLLPQPWAGTGHVVYNGSLFYNKYQSNVVVKYHFRSRSVLVQRSLPGAGYNNTFPYSWGGFSDMDFMVDESGLWAVYTTNQNAGNIVVSRLDPHTLEVVRSWDTGYPKRSAGEAFMICGVLYVTNSHLAGAKVYFAYFTNTSSYEYTDVPFHNQYSHISMLDYNPRERALYTWNNGHQVLYNVTLFHVISTAGDP</sequence>
<keyword evidence="4 10" id="KW-0732">Signal</keyword>
<dbReference type="SMART" id="SM00210">
    <property type="entry name" value="TSPN"/>
    <property type="match status" value="1"/>
</dbReference>
<evidence type="ECO:0000259" key="11">
    <source>
        <dbReference type="PROSITE" id="PS51132"/>
    </source>
</evidence>
<dbReference type="Pfam" id="PF01391">
    <property type="entry name" value="Collagen"/>
    <property type="match status" value="1"/>
</dbReference>
<evidence type="ECO:0000313" key="12">
    <source>
        <dbReference type="EMBL" id="ERE76769.1"/>
    </source>
</evidence>
<evidence type="ECO:0000256" key="6">
    <source>
        <dbReference type="ARBA" id="ARBA00023119"/>
    </source>
</evidence>
<dbReference type="Gene3D" id="2.60.120.200">
    <property type="match status" value="1"/>
</dbReference>
<keyword evidence="6 12" id="KW-0176">Collagen</keyword>
<evidence type="ECO:0000256" key="9">
    <source>
        <dbReference type="SAM" id="MobiDB-lite"/>
    </source>
</evidence>
<dbReference type="InterPro" id="IPR022082">
    <property type="entry name" value="Noelin_dom"/>
</dbReference>
<dbReference type="EMBL" id="KE673969">
    <property type="protein sequence ID" value="ERE76769.1"/>
    <property type="molecule type" value="Genomic_DNA"/>
</dbReference>
<evidence type="ECO:0000256" key="7">
    <source>
        <dbReference type="PROSITE-ProRule" id="PRU00446"/>
    </source>
</evidence>
<dbReference type="InterPro" id="IPR013320">
    <property type="entry name" value="ConA-like_dom_sf"/>
</dbReference>
<feature type="compositionally biased region" description="Polar residues" evidence="9">
    <location>
        <begin position="272"/>
        <end position="283"/>
    </location>
</feature>
<feature type="compositionally biased region" description="Gly residues" evidence="9">
    <location>
        <begin position="948"/>
        <end position="966"/>
    </location>
</feature>
<evidence type="ECO:0000256" key="4">
    <source>
        <dbReference type="ARBA" id="ARBA00022729"/>
    </source>
</evidence>
<feature type="chain" id="PRO_5001604796" evidence="10">
    <location>
        <begin position="30"/>
        <end position="1726"/>
    </location>
</feature>
<feature type="compositionally biased region" description="Low complexity" evidence="9">
    <location>
        <begin position="392"/>
        <end position="405"/>
    </location>
</feature>
<dbReference type="GO" id="GO:0030020">
    <property type="term" value="F:extracellular matrix structural constituent conferring tensile strength"/>
    <property type="evidence" value="ECO:0007669"/>
    <property type="project" value="TreeGrafter"/>
</dbReference>
<keyword evidence="5" id="KW-0677">Repeat</keyword>
<evidence type="ECO:0000256" key="1">
    <source>
        <dbReference type="ARBA" id="ARBA00004498"/>
    </source>
</evidence>
<proteinExistence type="predicted"/>
<dbReference type="Pfam" id="PF12308">
    <property type="entry name" value="Noelin-1"/>
    <property type="match status" value="1"/>
</dbReference>
<dbReference type="GO" id="GO:0031012">
    <property type="term" value="C:extracellular matrix"/>
    <property type="evidence" value="ECO:0007669"/>
    <property type="project" value="TreeGrafter"/>
</dbReference>
<keyword evidence="8" id="KW-0175">Coiled coil</keyword>
<keyword evidence="7" id="KW-1015">Disulfide bond</keyword>
<dbReference type="Pfam" id="PF02191">
    <property type="entry name" value="OLF"/>
    <property type="match status" value="1"/>
</dbReference>
<dbReference type="SUPFAM" id="SSF49899">
    <property type="entry name" value="Concanavalin A-like lectins/glucanases"/>
    <property type="match status" value="1"/>
</dbReference>
<reference evidence="13" key="1">
    <citation type="journal article" date="2013" name="Nat. Biotechnol.">
        <title>Chinese hamster genome sequenced from sorted chromosomes.</title>
        <authorList>
            <person name="Brinkrolf K."/>
            <person name="Rupp O."/>
            <person name="Laux H."/>
            <person name="Kollin F."/>
            <person name="Ernst W."/>
            <person name="Linke B."/>
            <person name="Kofler R."/>
            <person name="Romand S."/>
            <person name="Hesse F."/>
            <person name="Budach W.E."/>
            <person name="Galosy S."/>
            <person name="Muller D."/>
            <person name="Noll T."/>
            <person name="Wienberg J."/>
            <person name="Jostock T."/>
            <person name="Leonard M."/>
            <person name="Grillari J."/>
            <person name="Tauch A."/>
            <person name="Goesmann A."/>
            <person name="Helk B."/>
            <person name="Mott J.E."/>
            <person name="Puhler A."/>
            <person name="Borth N."/>
        </authorList>
    </citation>
    <scope>NUCLEOTIDE SEQUENCE [LARGE SCALE GENOMIC DNA]</scope>
    <source>
        <strain evidence="13">17A/GY</strain>
    </source>
</reference>
<dbReference type="GO" id="GO:0030198">
    <property type="term" value="P:extracellular matrix organization"/>
    <property type="evidence" value="ECO:0007669"/>
    <property type="project" value="TreeGrafter"/>
</dbReference>
<dbReference type="GO" id="GO:0005615">
    <property type="term" value="C:extracellular space"/>
    <property type="evidence" value="ECO:0007669"/>
    <property type="project" value="TreeGrafter"/>
</dbReference>
<dbReference type="Pfam" id="PF01410">
    <property type="entry name" value="COLFI"/>
    <property type="match status" value="1"/>
</dbReference>
<feature type="region of interest" description="Disordered" evidence="9">
    <location>
        <begin position="325"/>
        <end position="351"/>
    </location>
</feature>
<feature type="compositionally biased region" description="Basic residues" evidence="9">
    <location>
        <begin position="245"/>
        <end position="267"/>
    </location>
</feature>
<evidence type="ECO:0000313" key="13">
    <source>
        <dbReference type="Proteomes" id="UP000030759"/>
    </source>
</evidence>
<feature type="region of interest" description="Disordered" evidence="9">
    <location>
        <begin position="226"/>
        <end position="283"/>
    </location>
</feature>
<dbReference type="FunFam" id="2.60.120.200:FF:000136">
    <property type="entry name" value="Collagen type V alpha 3 chain"/>
    <property type="match status" value="1"/>
</dbReference>
<evidence type="ECO:0000256" key="2">
    <source>
        <dbReference type="ARBA" id="ARBA00022525"/>
    </source>
</evidence>
<feature type="compositionally biased region" description="Pro residues" evidence="9">
    <location>
        <begin position="827"/>
        <end position="838"/>
    </location>
</feature>